<evidence type="ECO:0000256" key="3">
    <source>
        <dbReference type="SAM" id="Phobius"/>
    </source>
</evidence>
<dbReference type="AlphaFoldDB" id="A0A4Y9R5K5"/>
<sequence length="481" mass="50648">MAALEIARFSEPETLVDCRGVSLSMFAIDRVRLSLERPAAPLPTEPANRSEAVSEMLGLVGAALLQSSRATSAVERILRGLSIAYGRKDVRSFVLPTLVMIEDPREQNERTSIFPATGPALRLDQADSVEQLTLRALAERPSPSEVATELNQIRATRPRFGVLARILGHAVLTVGFGLVLDPVAIAIPVYLVLGLIVGATTVLGSRVRTLALLLPTLTAFALTLLTAWFVAPIVGDDPIRLVAPALVSFLPGLTVTLAAVELTSNQVVAGASRMVYGAAQFGLLVFGVYAALALLGTHPSTQSPPQLGMWAPWLGILLTAIGFNLFSVAPRRALPWIVLSLTVAYGAQLLAGFFIGAALAGFVGAVAIIVVVGLLRRITSSPPSAVMLTCAYWLLVPGGLGFIGLTTAAEQTPGGSSLVLNCLTSLLAIAIGMVVGVGFTQDSSAVGEPGPGRHGSSRIARVRRRRVRGRPRRCRPGARDD</sequence>
<feature type="compositionally biased region" description="Basic residues" evidence="2">
    <location>
        <begin position="460"/>
        <end position="481"/>
    </location>
</feature>
<keyword evidence="3" id="KW-1133">Transmembrane helix</keyword>
<feature type="transmembrane region" description="Helical" evidence="3">
    <location>
        <begin position="162"/>
        <end position="179"/>
    </location>
</feature>
<gene>
    <name evidence="5" type="ORF">E4M00_01530</name>
</gene>
<keyword evidence="6" id="KW-1185">Reference proteome</keyword>
<keyword evidence="3" id="KW-0812">Transmembrane</keyword>
<accession>A0A4Y9R5K5</accession>
<dbReference type="InterPro" id="IPR010619">
    <property type="entry name" value="ThrE-like_N"/>
</dbReference>
<evidence type="ECO:0000256" key="2">
    <source>
        <dbReference type="SAM" id="MobiDB-lite"/>
    </source>
</evidence>
<feature type="transmembrane region" description="Helical" evidence="3">
    <location>
        <begin position="387"/>
        <end position="406"/>
    </location>
</feature>
<name>A0A4Y9R5K5_9MICO</name>
<feature type="transmembrane region" description="Helical" evidence="3">
    <location>
        <begin position="418"/>
        <end position="439"/>
    </location>
</feature>
<feature type="transmembrane region" description="Helical" evidence="3">
    <location>
        <begin position="210"/>
        <end position="235"/>
    </location>
</feature>
<feature type="transmembrane region" description="Helical" evidence="3">
    <location>
        <begin position="274"/>
        <end position="295"/>
    </location>
</feature>
<proteinExistence type="inferred from homology"/>
<dbReference type="Proteomes" id="UP000298127">
    <property type="component" value="Unassembled WGS sequence"/>
</dbReference>
<dbReference type="Pfam" id="PF06738">
    <property type="entry name" value="ThrE"/>
    <property type="match status" value="1"/>
</dbReference>
<evidence type="ECO:0000313" key="6">
    <source>
        <dbReference type="Proteomes" id="UP000298127"/>
    </source>
</evidence>
<organism evidence="5 6">
    <name type="scientific">Orlajensenia leifsoniae</name>
    <dbReference type="NCBI Taxonomy" id="2561933"/>
    <lineage>
        <taxon>Bacteria</taxon>
        <taxon>Bacillati</taxon>
        <taxon>Actinomycetota</taxon>
        <taxon>Actinomycetes</taxon>
        <taxon>Micrococcales</taxon>
        <taxon>Microbacteriaceae</taxon>
        <taxon>Orlajensenia</taxon>
    </lineage>
</organism>
<dbReference type="GO" id="GO:0022857">
    <property type="term" value="F:transmembrane transporter activity"/>
    <property type="evidence" value="ECO:0007669"/>
    <property type="project" value="InterPro"/>
</dbReference>
<feature type="domain" description="Threonine/serine exporter-like N-terminal" evidence="4">
    <location>
        <begin position="58"/>
        <end position="294"/>
    </location>
</feature>
<dbReference type="EMBL" id="SPQZ01000001">
    <property type="protein sequence ID" value="TFV99911.1"/>
    <property type="molecule type" value="Genomic_DNA"/>
</dbReference>
<dbReference type="PANTHER" id="PTHR31082">
    <property type="entry name" value="PHEROMONE-REGULATED MEMBRANE PROTEIN 10"/>
    <property type="match status" value="1"/>
</dbReference>
<feature type="region of interest" description="Disordered" evidence="2">
    <location>
        <begin position="446"/>
        <end position="481"/>
    </location>
</feature>
<protein>
    <recommendedName>
        <fullName evidence="4">Threonine/serine exporter-like N-terminal domain-containing protein</fullName>
    </recommendedName>
</protein>
<feature type="transmembrane region" description="Helical" evidence="3">
    <location>
        <begin position="307"/>
        <end position="326"/>
    </location>
</feature>
<reference evidence="5 6" key="1">
    <citation type="journal article" date="2018" name="J. Microbiol.">
        <title>Leifsonia flava sp. nov., a novel actinobacterium isolated from the rhizosphere of Aquilegia viridiflora.</title>
        <authorList>
            <person name="Cai Y."/>
            <person name="Tao W.Z."/>
            <person name="Ma Y.J."/>
            <person name="Cheng J."/>
            <person name="Zhang M.Y."/>
            <person name="Zhang Y.X."/>
        </authorList>
    </citation>
    <scope>NUCLEOTIDE SEQUENCE [LARGE SCALE GENOMIC DNA]</scope>
    <source>
        <strain evidence="5 6">SYP-B2174</strain>
    </source>
</reference>
<feature type="transmembrane region" description="Helical" evidence="3">
    <location>
        <begin position="185"/>
        <end position="203"/>
    </location>
</feature>
<comment type="caution">
    <text evidence="5">The sequence shown here is derived from an EMBL/GenBank/DDBJ whole genome shotgun (WGS) entry which is preliminary data.</text>
</comment>
<evidence type="ECO:0000256" key="1">
    <source>
        <dbReference type="ARBA" id="ARBA00034125"/>
    </source>
</evidence>
<feature type="transmembrane region" description="Helical" evidence="3">
    <location>
        <begin position="357"/>
        <end position="375"/>
    </location>
</feature>
<evidence type="ECO:0000313" key="5">
    <source>
        <dbReference type="EMBL" id="TFV99911.1"/>
    </source>
</evidence>
<feature type="transmembrane region" description="Helical" evidence="3">
    <location>
        <begin position="241"/>
        <end position="262"/>
    </location>
</feature>
<dbReference type="InterPro" id="IPR051361">
    <property type="entry name" value="ThrE/Ser_Exporter"/>
</dbReference>
<keyword evidence="3" id="KW-0472">Membrane</keyword>
<evidence type="ECO:0000259" key="4">
    <source>
        <dbReference type="Pfam" id="PF06738"/>
    </source>
</evidence>
<comment type="similarity">
    <text evidence="1">Belongs to the ThrE exporter (TC 2.A.79) family.</text>
</comment>
<dbReference type="PANTHER" id="PTHR31082:SF4">
    <property type="entry name" value="PHEROMONE-REGULATED MEMBRANE PROTEIN 10"/>
    <property type="match status" value="1"/>
</dbReference>